<dbReference type="KEGG" id="mgly:NCTC10194_00115"/>
<protein>
    <submittedName>
        <fullName evidence="7">Uncharacterized BCR, YitT family COG1284</fullName>
    </submittedName>
</protein>
<evidence type="ECO:0000256" key="6">
    <source>
        <dbReference type="SAM" id="Phobius"/>
    </source>
</evidence>
<proteinExistence type="predicted"/>
<dbReference type="PANTHER" id="PTHR33545:SF5">
    <property type="entry name" value="UPF0750 MEMBRANE PROTEIN YITT"/>
    <property type="match status" value="1"/>
</dbReference>
<dbReference type="EMBL" id="LR215024">
    <property type="protein sequence ID" value="VEU70116.1"/>
    <property type="molecule type" value="Genomic_DNA"/>
</dbReference>
<keyword evidence="8" id="KW-1185">Reference proteome</keyword>
<dbReference type="InterPro" id="IPR051461">
    <property type="entry name" value="UPF0750_membrane"/>
</dbReference>
<feature type="transmembrane region" description="Helical" evidence="6">
    <location>
        <begin position="173"/>
        <end position="193"/>
    </location>
</feature>
<feature type="transmembrane region" description="Helical" evidence="6">
    <location>
        <begin position="148"/>
        <end position="166"/>
    </location>
</feature>
<dbReference type="AlphaFoldDB" id="A0A449AUE4"/>
<dbReference type="Proteomes" id="UP000290815">
    <property type="component" value="Chromosome"/>
</dbReference>
<keyword evidence="3 6" id="KW-0812">Transmembrane</keyword>
<evidence type="ECO:0000313" key="8">
    <source>
        <dbReference type="Proteomes" id="UP000290815"/>
    </source>
</evidence>
<organism evidence="7 8">
    <name type="scientific">Mycoplasmopsis glycophila</name>
    <dbReference type="NCBI Taxonomy" id="171285"/>
    <lineage>
        <taxon>Bacteria</taxon>
        <taxon>Bacillati</taxon>
        <taxon>Mycoplasmatota</taxon>
        <taxon>Mycoplasmoidales</taxon>
        <taxon>Metamycoplasmataceae</taxon>
        <taxon>Mycoplasmopsis</taxon>
    </lineage>
</organism>
<keyword evidence="5 6" id="KW-0472">Membrane</keyword>
<evidence type="ECO:0000256" key="1">
    <source>
        <dbReference type="ARBA" id="ARBA00004651"/>
    </source>
</evidence>
<gene>
    <name evidence="7" type="ORF">NCTC10194_00115</name>
</gene>
<comment type="subcellular location">
    <subcellularLocation>
        <location evidence="1">Cell membrane</location>
        <topology evidence="1">Multi-pass membrane protein</topology>
    </subcellularLocation>
</comment>
<feature type="transmembrane region" description="Helical" evidence="6">
    <location>
        <begin position="333"/>
        <end position="355"/>
    </location>
</feature>
<feature type="transmembrane region" description="Helical" evidence="6">
    <location>
        <begin position="290"/>
        <end position="312"/>
    </location>
</feature>
<evidence type="ECO:0000313" key="7">
    <source>
        <dbReference type="EMBL" id="VEU70116.1"/>
    </source>
</evidence>
<evidence type="ECO:0000256" key="4">
    <source>
        <dbReference type="ARBA" id="ARBA00022989"/>
    </source>
</evidence>
<dbReference type="RefSeq" id="WP_052353013.1">
    <property type="nucleotide sequence ID" value="NZ_LR215024.1"/>
</dbReference>
<evidence type="ECO:0000256" key="5">
    <source>
        <dbReference type="ARBA" id="ARBA00023136"/>
    </source>
</evidence>
<accession>A0A449AUE4</accession>
<keyword evidence="4 6" id="KW-1133">Transmembrane helix</keyword>
<keyword evidence="2" id="KW-1003">Cell membrane</keyword>
<dbReference type="InterPro" id="IPR003740">
    <property type="entry name" value="YitT"/>
</dbReference>
<feature type="transmembrane region" description="Helical" evidence="6">
    <location>
        <begin position="103"/>
        <end position="121"/>
    </location>
</feature>
<dbReference type="GO" id="GO:0005886">
    <property type="term" value="C:plasma membrane"/>
    <property type="evidence" value="ECO:0007669"/>
    <property type="project" value="UniProtKB-SubCell"/>
</dbReference>
<sequence length="477" mass="55285">MKNISNENKKNEHEKCNKTCFASKTVLDKYKFWQYAKYKKIFPTDKIEIAQNYASNKTVPEISQKDIEVNTEWLKYKMGKYLANNMKKPLTFKMFLTKYWKNILIVFLSAVIFNFGVQAFLSKADTIPSGITGVPTLLQQIFPKLKPYFALIYLACNIPLFLCFGWKLKKSFFLITLLFMIFQILINLLLVNIDFVREFITNKIEFVPMNIAVVRQYLYGDEAINHLTTSGMESLLNEWKDLNNWNDQSFEWIKNELLNNYVDANGNVIYHLTHLEKLSYWYDTGKTWPILIYGALGAIFIGIGVALSWKAGGSTGGTDIIAYYFSYKTKKSIGNILSVVAIFTAIIFLVIYAIVKPNPRSIIIGTRELSTFSYIVISNLVVNKLYPKYKKINLTIISSEPEKIIAYFKLINYWHSYRIIRYKSGYTGKYGFGIETSILLMEAKNLVDDLKLIDPNIWISQTKIDKIYGKFNIDYVE</sequence>
<evidence type="ECO:0000256" key="2">
    <source>
        <dbReference type="ARBA" id="ARBA00022475"/>
    </source>
</evidence>
<evidence type="ECO:0000256" key="3">
    <source>
        <dbReference type="ARBA" id="ARBA00022692"/>
    </source>
</evidence>
<dbReference type="PANTHER" id="PTHR33545">
    <property type="entry name" value="UPF0750 MEMBRANE PROTEIN YITT-RELATED"/>
    <property type="match status" value="1"/>
</dbReference>
<dbReference type="Pfam" id="PF02588">
    <property type="entry name" value="YitT_membrane"/>
    <property type="match status" value="2"/>
</dbReference>
<name>A0A449AUE4_9BACT</name>
<reference evidence="7 8" key="1">
    <citation type="submission" date="2019-01" db="EMBL/GenBank/DDBJ databases">
        <authorList>
            <consortium name="Pathogen Informatics"/>
        </authorList>
    </citation>
    <scope>NUCLEOTIDE SEQUENCE [LARGE SCALE GENOMIC DNA]</scope>
    <source>
        <strain evidence="7 8">NCTC10194</strain>
    </source>
</reference>